<evidence type="ECO:0000313" key="1">
    <source>
        <dbReference type="EMBL" id="OMP12724.1"/>
    </source>
</evidence>
<proteinExistence type="predicted"/>
<evidence type="ECO:0000313" key="2">
    <source>
        <dbReference type="Proteomes" id="UP000187203"/>
    </source>
</evidence>
<sequence>MAALSSKDLTPLVNSGLGTCKFKLNHFYANFF</sequence>
<dbReference type="Proteomes" id="UP000187203">
    <property type="component" value="Unassembled WGS sequence"/>
</dbReference>
<gene>
    <name evidence="1" type="ORF">COLO4_02829</name>
</gene>
<organism evidence="1 2">
    <name type="scientific">Corchorus olitorius</name>
    <dbReference type="NCBI Taxonomy" id="93759"/>
    <lineage>
        <taxon>Eukaryota</taxon>
        <taxon>Viridiplantae</taxon>
        <taxon>Streptophyta</taxon>
        <taxon>Embryophyta</taxon>
        <taxon>Tracheophyta</taxon>
        <taxon>Spermatophyta</taxon>
        <taxon>Magnoliopsida</taxon>
        <taxon>eudicotyledons</taxon>
        <taxon>Gunneridae</taxon>
        <taxon>Pentapetalae</taxon>
        <taxon>rosids</taxon>
        <taxon>malvids</taxon>
        <taxon>Malvales</taxon>
        <taxon>Malvaceae</taxon>
        <taxon>Grewioideae</taxon>
        <taxon>Apeibeae</taxon>
        <taxon>Corchorus</taxon>
    </lineage>
</organism>
<reference evidence="2" key="1">
    <citation type="submission" date="2013-09" db="EMBL/GenBank/DDBJ databases">
        <title>Corchorus olitorius genome sequencing.</title>
        <authorList>
            <person name="Alam M."/>
            <person name="Haque M.S."/>
            <person name="Islam M.S."/>
            <person name="Emdad E.M."/>
            <person name="Islam M.M."/>
            <person name="Ahmed B."/>
            <person name="Halim A."/>
            <person name="Hossen Q.M.M."/>
            <person name="Hossain M.Z."/>
            <person name="Ahmed R."/>
            <person name="Khan M.M."/>
            <person name="Islam R."/>
            <person name="Rashid M.M."/>
            <person name="Khan S.A."/>
            <person name="Rahman M.S."/>
            <person name="Alam M."/>
            <person name="Yahiya A.S."/>
            <person name="Khan M.S."/>
            <person name="Azam M.S."/>
            <person name="Haque T."/>
            <person name="Lashkar M.Z.H."/>
            <person name="Akhand A.I."/>
            <person name="Morshed G."/>
            <person name="Roy S."/>
            <person name="Uddin K.S."/>
            <person name="Rabeya T."/>
            <person name="Hossain A.S."/>
            <person name="Chowdhury A."/>
            <person name="Snigdha A.R."/>
            <person name="Mortoza M.S."/>
            <person name="Matin S.A."/>
            <person name="Hoque S.M.E."/>
            <person name="Islam M.K."/>
            <person name="Roy D.K."/>
            <person name="Haider R."/>
            <person name="Moosa M.M."/>
            <person name="Elias S.M."/>
            <person name="Hasan A.M."/>
            <person name="Jahan S."/>
            <person name="Shafiuddin M."/>
            <person name="Mahmood N."/>
            <person name="Shommy N.S."/>
        </authorList>
    </citation>
    <scope>NUCLEOTIDE SEQUENCE [LARGE SCALE GENOMIC DNA]</scope>
    <source>
        <strain evidence="2">cv. O-4</strain>
    </source>
</reference>
<dbReference type="AlphaFoldDB" id="A0A1R3L067"/>
<dbReference type="EMBL" id="AWUE01007328">
    <property type="protein sequence ID" value="OMP12724.1"/>
    <property type="molecule type" value="Genomic_DNA"/>
</dbReference>
<name>A0A1R3L067_9ROSI</name>
<accession>A0A1R3L067</accession>
<protein>
    <submittedName>
        <fullName evidence="1">Uncharacterized protein</fullName>
    </submittedName>
</protein>
<comment type="caution">
    <text evidence="1">The sequence shown here is derived from an EMBL/GenBank/DDBJ whole genome shotgun (WGS) entry which is preliminary data.</text>
</comment>
<keyword evidence="2" id="KW-1185">Reference proteome</keyword>